<evidence type="ECO:0000313" key="1">
    <source>
        <dbReference type="EMBL" id="MFB6490493.1"/>
    </source>
</evidence>
<name>A0ACC6V0A6_9CREN</name>
<comment type="caution">
    <text evidence="1">The sequence shown here is derived from an EMBL/GenBank/DDBJ whole genome shotgun (WGS) entry which is preliminary data.</text>
</comment>
<dbReference type="EMBL" id="JZWT02000009">
    <property type="protein sequence ID" value="MFB6490493.1"/>
    <property type="molecule type" value="Genomic_DNA"/>
</dbReference>
<sequence length="440" mass="46593">MRFAPALLLLSALAFACYTAVIPIDGNYTLYLQGPRYAEWNGSLLVYRGGLVAALHGPGSGVLWGNGTYTLAGKGELGLLVCSGFAVPSAEGPGPLGVVDYGVADLWGAEAFFTQRAEAVVGCFNLTSPLIIGSGPLGAAPAYSIQLNAYVEVGGRLYWAQALVRYFNGSFNFLDNLWNFTGPSSTLYGVVGSGVVAYYGRDMYYYYERGLAPLSSACLTISARSADGAALAFFYLNNTLMDEVRIPDAGEPRIVVEPEYSPRGLPIDLELVVGGYGSSYPDAKLLGGNISLALYLVSGGVAEPPLAAWSAGASTRERIYASVTPAGRGAVVGAGRPLQAQLYADLCVYFLNGTANCGGEKRYLVSLVLPNGTKAFWAAPGANISIPIIYAGRIRYIPMQPISIEVDKPAEITPSYAAQYEVVVRGLGRSWELWANADSP</sequence>
<keyword evidence="1" id="KW-0645">Protease</keyword>
<accession>A0ACC6V0A6</accession>
<keyword evidence="1" id="KW-0378">Hydrolase</keyword>
<dbReference type="EC" id="3.4.23.-" evidence="1"/>
<organism evidence="1 2">
    <name type="scientific">Thermoproteus sp. AZ2</name>
    <dbReference type="NCBI Taxonomy" id="1609232"/>
    <lineage>
        <taxon>Archaea</taxon>
        <taxon>Thermoproteota</taxon>
        <taxon>Thermoprotei</taxon>
        <taxon>Thermoproteales</taxon>
        <taxon>Thermoproteaceae</taxon>
        <taxon>Thermoproteus</taxon>
    </lineage>
</organism>
<reference evidence="1" key="1">
    <citation type="submission" date="2024-07" db="EMBL/GenBank/DDBJ databases">
        <title>Metagenome and Metagenome-Assembled Genomes of Archaea from a hot spring from the geothermal field of Los Azufres, Mexico.</title>
        <authorList>
            <person name="Marin-Paredes R."/>
            <person name="Martinez-Romero E."/>
            <person name="Servin-Garciduenas L.E."/>
        </authorList>
    </citation>
    <scope>NUCLEOTIDE SEQUENCE</scope>
</reference>
<gene>
    <name evidence="1" type="ORF">TU35_004445</name>
</gene>
<dbReference type="Proteomes" id="UP000033636">
    <property type="component" value="Unassembled WGS sequence"/>
</dbReference>
<protein>
    <submittedName>
        <fullName evidence="1">Thermopsin family protease</fullName>
        <ecNumber evidence="1">3.4.23.-</ecNumber>
    </submittedName>
</protein>
<evidence type="ECO:0000313" key="2">
    <source>
        <dbReference type="Proteomes" id="UP000033636"/>
    </source>
</evidence>
<proteinExistence type="predicted"/>